<feature type="transmembrane region" description="Helical" evidence="2">
    <location>
        <begin position="285"/>
        <end position="304"/>
    </location>
</feature>
<feature type="region of interest" description="Disordered" evidence="1">
    <location>
        <begin position="648"/>
        <end position="676"/>
    </location>
</feature>
<dbReference type="AlphaFoldDB" id="A0A0W0TNX4"/>
<keyword evidence="2" id="KW-0472">Membrane</keyword>
<gene>
    <name evidence="3" type="ORF">Lgee_1957</name>
</gene>
<dbReference type="STRING" id="45065.Lgee_1957"/>
<feature type="transmembrane region" description="Helical" evidence="2">
    <location>
        <begin position="338"/>
        <end position="360"/>
    </location>
</feature>
<feature type="region of interest" description="Disordered" evidence="1">
    <location>
        <begin position="611"/>
        <end position="635"/>
    </location>
</feature>
<dbReference type="Proteomes" id="UP000054785">
    <property type="component" value="Unassembled WGS sequence"/>
</dbReference>
<evidence type="ECO:0000313" key="4">
    <source>
        <dbReference type="Proteomes" id="UP000054785"/>
    </source>
</evidence>
<keyword evidence="2" id="KW-0812">Transmembrane</keyword>
<proteinExistence type="predicted"/>
<protein>
    <submittedName>
        <fullName evidence="3">Uncharacterized protein</fullName>
    </submittedName>
</protein>
<feature type="transmembrane region" description="Helical" evidence="2">
    <location>
        <begin position="372"/>
        <end position="395"/>
    </location>
</feature>
<reference evidence="3 4" key="1">
    <citation type="submission" date="2015-11" db="EMBL/GenBank/DDBJ databases">
        <title>Genomic analysis of 38 Legionella species identifies large and diverse effector repertoires.</title>
        <authorList>
            <person name="Burstein D."/>
            <person name="Amaro F."/>
            <person name="Zusman T."/>
            <person name="Lifshitz Z."/>
            <person name="Cohen O."/>
            <person name="Gilbert J.A."/>
            <person name="Pupko T."/>
            <person name="Shuman H.A."/>
            <person name="Segal G."/>
        </authorList>
    </citation>
    <scope>NUCLEOTIDE SEQUENCE [LARGE SCALE GENOMIC DNA]</scope>
    <source>
        <strain evidence="3 4">ATCC 49504</strain>
    </source>
</reference>
<dbReference type="OrthoDB" id="5647347at2"/>
<organism evidence="3 4">
    <name type="scientific">Legionella geestiana</name>
    <dbReference type="NCBI Taxonomy" id="45065"/>
    <lineage>
        <taxon>Bacteria</taxon>
        <taxon>Pseudomonadati</taxon>
        <taxon>Pseudomonadota</taxon>
        <taxon>Gammaproteobacteria</taxon>
        <taxon>Legionellales</taxon>
        <taxon>Legionellaceae</taxon>
        <taxon>Legionella</taxon>
    </lineage>
</organism>
<evidence type="ECO:0000256" key="1">
    <source>
        <dbReference type="SAM" id="MobiDB-lite"/>
    </source>
</evidence>
<evidence type="ECO:0000256" key="2">
    <source>
        <dbReference type="SAM" id="Phobius"/>
    </source>
</evidence>
<sequence>MKERQEEPRVPTPSTVLTEEAAGWGSAAFNNALARNFAAGSAAYTWRTLTWMTRQGGASMEALYHAATHKNMRELADNLRRLVVEWSPIVGANVTVSLLEAWGNNYLVPMTDGLFPGAPLLLSGAFFLPGVAVTAWSFNRIMEFNLHAAVVASKTPGVTQSLRLRVPFKTCENPFDYDVSVVHEEGLPETLEPYKLYLRLINGKLAYSVITPKGEPVRDRLLSNMPVPEPFMKATVVPLLGAIFEATAKRGHTLPGAACGGMRRLKGSLIMEPARYWASELGLRLVGYVFPSMTIPVGILRLFHNGRFLLGESLPELCYRHKDTYYQEHPELTLSLGLAHFLTALGLAWCLSTLPTLMFAMMGIAGPEISPLHFLSGLQQIMLVVFVMIASHMTLPEPVKHSRRPFWLDPMNIWYTITGFEVDAHIHEGKKRIEALMKAPKDPDAITLEEVMQKTADITGSRPVQMVKKLLLPKAFHSMQNLIEDPFVREVWPEYRVEIIKRLCFVESIFASWTIQGLAWKPKQAAHVIAWIAGAKPNIVYAALKLAGSEKARLLLGDIRRYVEGLVLRVDTVINAETSAPLAPAVLPEIPETLVPATLIAVAQAEENAPFHPAFTAPTPSSSSSSSSSSMPSVSPFSVGRLGFFGSEDPPLPSAAELQRALQASTSGQSGGLNPF</sequence>
<keyword evidence="4" id="KW-1185">Reference proteome</keyword>
<dbReference type="EMBL" id="LNYC01000072">
    <property type="protein sequence ID" value="KTC97296.1"/>
    <property type="molecule type" value="Genomic_DNA"/>
</dbReference>
<dbReference type="PATRIC" id="fig|45065.4.peg.2125"/>
<evidence type="ECO:0000313" key="3">
    <source>
        <dbReference type="EMBL" id="KTC97296.1"/>
    </source>
</evidence>
<feature type="transmembrane region" description="Helical" evidence="2">
    <location>
        <begin position="114"/>
        <end position="138"/>
    </location>
</feature>
<dbReference type="RefSeq" id="WP_028385616.1">
    <property type="nucleotide sequence ID" value="NZ_CAAAHN010000002.1"/>
</dbReference>
<name>A0A0W0TNX4_9GAMM</name>
<accession>A0A0W0TNX4</accession>
<comment type="caution">
    <text evidence="3">The sequence shown here is derived from an EMBL/GenBank/DDBJ whole genome shotgun (WGS) entry which is preliminary data.</text>
</comment>
<feature type="transmembrane region" description="Helical" evidence="2">
    <location>
        <begin position="82"/>
        <end position="102"/>
    </location>
</feature>
<keyword evidence="2" id="KW-1133">Transmembrane helix</keyword>